<keyword evidence="14" id="KW-0456">Lyase</keyword>
<dbReference type="InterPro" id="IPR036704">
    <property type="entry name" value="RraA/RraA-like_sf"/>
</dbReference>
<comment type="function">
    <text evidence="8">Catalyzes the aldol cleavage of 4-hydroxy-4-methyl-2-oxoglutarate (HMG) into 2 molecules of pyruvate. Also contains a secondary oxaloacetate (OAA) decarboxylase activity due to the common pyruvate enolate transition state formed following C-C bond cleavage in the retro-aldol and decarboxylation reactions.</text>
</comment>
<evidence type="ECO:0000256" key="3">
    <source>
        <dbReference type="ARBA" id="ARBA00008621"/>
    </source>
</evidence>
<evidence type="ECO:0000256" key="4">
    <source>
        <dbReference type="ARBA" id="ARBA00011233"/>
    </source>
</evidence>
<evidence type="ECO:0000256" key="13">
    <source>
        <dbReference type="PIRSR" id="PIRSR605493-1"/>
    </source>
</evidence>
<dbReference type="SUPFAM" id="SSF89562">
    <property type="entry name" value="RraA-like"/>
    <property type="match status" value="1"/>
</dbReference>
<accession>A0A6N3DAW9</accession>
<protein>
    <recommendedName>
        <fullName evidence="7">Putative 4-hydroxy-4-methyl-2-oxoglutarate aldolase</fullName>
        <ecNumber evidence="6">4.1.1.112</ecNumber>
        <ecNumber evidence="5">4.1.3.17</ecNumber>
    </recommendedName>
    <alternativeName>
        <fullName evidence="11">Oxaloacetate decarboxylase</fullName>
    </alternativeName>
    <alternativeName>
        <fullName evidence="9">Regulator of ribonuclease activity homolog</fullName>
    </alternativeName>
    <alternativeName>
        <fullName evidence="10">RraA-like protein</fullName>
    </alternativeName>
</protein>
<comment type="cofactor">
    <cofactor evidence="2">
        <name>a divalent metal cation</name>
        <dbReference type="ChEBI" id="CHEBI:60240"/>
    </cofactor>
</comment>
<keyword evidence="13" id="KW-0479">Metal-binding</keyword>
<dbReference type="EC" id="4.1.1.112" evidence="6"/>
<reference evidence="14" key="1">
    <citation type="submission" date="2019-11" db="EMBL/GenBank/DDBJ databases">
        <authorList>
            <person name="Feng L."/>
        </authorList>
    </citation>
    <scope>NUCLEOTIDE SEQUENCE</scope>
    <source>
        <strain evidence="14">VrattiLFYP33</strain>
    </source>
</reference>
<comment type="similarity">
    <text evidence="3">Belongs to the class II aldolase/RraA-like family.</text>
</comment>
<evidence type="ECO:0000256" key="7">
    <source>
        <dbReference type="ARBA" id="ARBA00016549"/>
    </source>
</evidence>
<evidence type="ECO:0000256" key="5">
    <source>
        <dbReference type="ARBA" id="ARBA00012213"/>
    </source>
</evidence>
<evidence type="ECO:0000256" key="8">
    <source>
        <dbReference type="ARBA" id="ARBA00025046"/>
    </source>
</evidence>
<dbReference type="EMBL" id="CACRUX010000057">
    <property type="protein sequence ID" value="VYU25582.1"/>
    <property type="molecule type" value="Genomic_DNA"/>
</dbReference>
<dbReference type="RefSeq" id="WP_156705140.1">
    <property type="nucleotide sequence ID" value="NZ_CACRUX010000057.1"/>
</dbReference>
<evidence type="ECO:0000256" key="9">
    <source>
        <dbReference type="ARBA" id="ARBA00029596"/>
    </source>
</evidence>
<comment type="subunit">
    <text evidence="4">Homotrimer.</text>
</comment>
<comment type="catalytic activity">
    <reaction evidence="12">
        <text>oxaloacetate + H(+) = pyruvate + CO2</text>
        <dbReference type="Rhea" id="RHEA:15641"/>
        <dbReference type="ChEBI" id="CHEBI:15361"/>
        <dbReference type="ChEBI" id="CHEBI:15378"/>
        <dbReference type="ChEBI" id="CHEBI:16452"/>
        <dbReference type="ChEBI" id="CHEBI:16526"/>
        <dbReference type="EC" id="4.1.1.112"/>
    </reaction>
</comment>
<feature type="binding site" evidence="13">
    <location>
        <begin position="100"/>
        <end position="103"/>
    </location>
    <ligand>
        <name>substrate</name>
    </ligand>
</feature>
<dbReference type="GO" id="GO:0008948">
    <property type="term" value="F:oxaloacetate decarboxylase activity"/>
    <property type="evidence" value="ECO:0007669"/>
    <property type="project" value="UniProtKB-EC"/>
</dbReference>
<dbReference type="AlphaFoldDB" id="A0A6N3DAW9"/>
<gene>
    <name evidence="14" type="primary">proA_3</name>
    <name evidence="14" type="ORF">VRLFYP33_01563</name>
</gene>
<keyword evidence="13" id="KW-0460">Magnesium</keyword>
<proteinExistence type="inferred from homology"/>
<sequence>MINECAPLLPEDIIKRAEKLNVALILDGVKAAKIDIPNGGCMDADINPCVRGATVVGTALTVEAAEGNNYPIHIASYNFKADGYIMVIDGKGYRERAYFGDLIMGACQAVGFKGMVIDGYTRDLDGTIELKFPVYSKGLMPRGPIKKAEGNINTTITWAGVVVEPGDLVCGDSDGVCVIPKKYIEIVLSAAEEKALYEDNRNKTIAAYREAKKNGTELPQLAPQWVVEMQQNK</sequence>
<dbReference type="CDD" id="cd16841">
    <property type="entry name" value="RraA_family"/>
    <property type="match status" value="1"/>
</dbReference>
<comment type="catalytic activity">
    <reaction evidence="1">
        <text>4-hydroxy-4-methyl-2-oxoglutarate = 2 pyruvate</text>
        <dbReference type="Rhea" id="RHEA:22748"/>
        <dbReference type="ChEBI" id="CHEBI:15361"/>
        <dbReference type="ChEBI" id="CHEBI:58276"/>
        <dbReference type="EC" id="4.1.3.17"/>
    </reaction>
</comment>
<evidence type="ECO:0000256" key="12">
    <source>
        <dbReference type="ARBA" id="ARBA00047973"/>
    </source>
</evidence>
<dbReference type="GO" id="GO:0047443">
    <property type="term" value="F:4-hydroxy-4-methyl-2-oxoglutarate aldolase activity"/>
    <property type="evidence" value="ECO:0007669"/>
    <property type="project" value="UniProtKB-EC"/>
</dbReference>
<dbReference type="Pfam" id="PF03737">
    <property type="entry name" value="RraA-like"/>
    <property type="match status" value="1"/>
</dbReference>
<comment type="cofactor">
    <cofactor evidence="13">
        <name>Mg(2+)</name>
        <dbReference type="ChEBI" id="CHEBI:18420"/>
    </cofactor>
</comment>
<dbReference type="InterPro" id="IPR005493">
    <property type="entry name" value="RraA/RraA-like"/>
</dbReference>
<dbReference type="PANTHER" id="PTHR33254">
    <property type="entry name" value="4-HYDROXY-4-METHYL-2-OXOGLUTARATE ALDOLASE 3-RELATED"/>
    <property type="match status" value="1"/>
</dbReference>
<dbReference type="EC" id="4.1.3.17" evidence="5"/>
<dbReference type="GO" id="GO:0046872">
    <property type="term" value="F:metal ion binding"/>
    <property type="evidence" value="ECO:0007669"/>
    <property type="project" value="UniProtKB-KW"/>
</dbReference>
<feature type="binding site" evidence="13">
    <location>
        <position position="122"/>
    </location>
    <ligand>
        <name>substrate</name>
    </ligand>
</feature>
<dbReference type="Gene3D" id="3.50.30.40">
    <property type="entry name" value="Ribonuclease E inhibitor RraA/RraA-like"/>
    <property type="match status" value="1"/>
</dbReference>
<organism evidence="14">
    <name type="scientific">Veillonella ratti</name>
    <dbReference type="NCBI Taxonomy" id="103892"/>
    <lineage>
        <taxon>Bacteria</taxon>
        <taxon>Bacillati</taxon>
        <taxon>Bacillota</taxon>
        <taxon>Negativicutes</taxon>
        <taxon>Veillonellales</taxon>
        <taxon>Veillonellaceae</taxon>
        <taxon>Veillonella</taxon>
    </lineage>
</organism>
<feature type="binding site" evidence="13">
    <location>
        <position position="123"/>
    </location>
    <ligand>
        <name>substrate</name>
    </ligand>
</feature>
<evidence type="ECO:0000256" key="11">
    <source>
        <dbReference type="ARBA" id="ARBA00032305"/>
    </source>
</evidence>
<evidence type="ECO:0000256" key="6">
    <source>
        <dbReference type="ARBA" id="ARBA00012947"/>
    </source>
</evidence>
<evidence type="ECO:0000256" key="10">
    <source>
        <dbReference type="ARBA" id="ARBA00030169"/>
    </source>
</evidence>
<evidence type="ECO:0000313" key="14">
    <source>
        <dbReference type="EMBL" id="VYU25582.1"/>
    </source>
</evidence>
<evidence type="ECO:0000256" key="2">
    <source>
        <dbReference type="ARBA" id="ARBA00001968"/>
    </source>
</evidence>
<name>A0A6N3DAW9_9FIRM</name>
<dbReference type="PANTHER" id="PTHR33254:SF4">
    <property type="entry name" value="4-HYDROXY-4-METHYL-2-OXOGLUTARATE ALDOLASE 3-RELATED"/>
    <property type="match status" value="1"/>
</dbReference>
<evidence type="ECO:0000256" key="1">
    <source>
        <dbReference type="ARBA" id="ARBA00001342"/>
    </source>
</evidence>